<evidence type="ECO:0000313" key="7">
    <source>
        <dbReference type="EMBL" id="CAH1797762.1"/>
    </source>
</evidence>
<dbReference type="Proteomes" id="UP000749559">
    <property type="component" value="Unassembled WGS sequence"/>
</dbReference>
<dbReference type="InterPro" id="IPR051277">
    <property type="entry name" value="SEZ6_CSMD_C4BPB_Regulators"/>
</dbReference>
<dbReference type="AlphaFoldDB" id="A0A8S4PUQ7"/>
<feature type="domain" description="Sushi" evidence="6">
    <location>
        <begin position="107"/>
        <end position="166"/>
    </location>
</feature>
<accession>A0A8S4PUQ7</accession>
<dbReference type="SUPFAM" id="SSF57535">
    <property type="entry name" value="Complement control module/SCR domain"/>
    <property type="match status" value="2"/>
</dbReference>
<dbReference type="SMART" id="SM00032">
    <property type="entry name" value="CCP"/>
    <property type="match status" value="2"/>
</dbReference>
<evidence type="ECO:0000256" key="3">
    <source>
        <dbReference type="ARBA" id="ARBA00023157"/>
    </source>
</evidence>
<dbReference type="InterPro" id="IPR000436">
    <property type="entry name" value="Sushi_SCR_CCP_dom"/>
</dbReference>
<proteinExistence type="predicted"/>
<evidence type="ECO:0000259" key="6">
    <source>
        <dbReference type="PROSITE" id="PS50923"/>
    </source>
</evidence>
<keyword evidence="2" id="KW-0677">Repeat</keyword>
<keyword evidence="4" id="KW-0768">Sushi</keyword>
<evidence type="ECO:0000256" key="5">
    <source>
        <dbReference type="SAM" id="MobiDB-lite"/>
    </source>
</evidence>
<dbReference type="PROSITE" id="PS50923">
    <property type="entry name" value="SUSHI"/>
    <property type="match status" value="2"/>
</dbReference>
<dbReference type="CDD" id="cd00033">
    <property type="entry name" value="CCP"/>
    <property type="match status" value="2"/>
</dbReference>
<dbReference type="PANTHER" id="PTHR45656:SF4">
    <property type="entry name" value="PROTEIN CBR-CLEC-78"/>
    <property type="match status" value="1"/>
</dbReference>
<dbReference type="Gene3D" id="2.10.70.10">
    <property type="entry name" value="Complement Module, domain 1"/>
    <property type="match status" value="2"/>
</dbReference>
<protein>
    <recommendedName>
        <fullName evidence="6">Sushi domain-containing protein</fullName>
    </recommendedName>
</protein>
<name>A0A8S4PUQ7_OWEFU</name>
<gene>
    <name evidence="7" type="ORF">OFUS_LOCUS21989</name>
</gene>
<reference evidence="7" key="1">
    <citation type="submission" date="2022-03" db="EMBL/GenBank/DDBJ databases">
        <authorList>
            <person name="Martin C."/>
        </authorList>
    </citation>
    <scope>NUCLEOTIDE SEQUENCE</scope>
</reference>
<comment type="caution">
    <text evidence="4">Lacks conserved residue(s) required for the propagation of feature annotation.</text>
</comment>
<evidence type="ECO:0000256" key="1">
    <source>
        <dbReference type="ARBA" id="ARBA00022729"/>
    </source>
</evidence>
<dbReference type="PANTHER" id="PTHR45656">
    <property type="entry name" value="PROTEIN CBR-CLEC-78"/>
    <property type="match status" value="1"/>
</dbReference>
<feature type="domain" description="Sushi" evidence="6">
    <location>
        <begin position="39"/>
        <end position="106"/>
    </location>
</feature>
<sequence>MILDACICGRSSGHSGRGRQRGCMRHSSSSRSRSSDEEVECEPLEAPGNGSLQLINGESSIGTVAIYSCEEGYVLNGNATRVCLPLDSQRKVIGAEWSDDEPTCNPVDCGIPTRTSDFLNITYTTTTFGSNATFSCPACGRRLLEGDPITCLPSGEWSCSAARCGGIGVEWKPSLGRTCTSLDVGGQTWLVTGIESLVDCQRVCVVYDGFECKSIEWGRNNTAGGNLGVALDCVLQDFLMSDQGVMTDSNCIARVYREISCD</sequence>
<dbReference type="EMBL" id="CAIIXF020000010">
    <property type="protein sequence ID" value="CAH1797762.1"/>
    <property type="molecule type" value="Genomic_DNA"/>
</dbReference>
<evidence type="ECO:0000256" key="2">
    <source>
        <dbReference type="ARBA" id="ARBA00022737"/>
    </source>
</evidence>
<comment type="caution">
    <text evidence="7">The sequence shown here is derived from an EMBL/GenBank/DDBJ whole genome shotgun (WGS) entry which is preliminary data.</text>
</comment>
<keyword evidence="3" id="KW-1015">Disulfide bond</keyword>
<feature type="region of interest" description="Disordered" evidence="5">
    <location>
        <begin position="12"/>
        <end position="44"/>
    </location>
</feature>
<evidence type="ECO:0000256" key="4">
    <source>
        <dbReference type="PROSITE-ProRule" id="PRU00302"/>
    </source>
</evidence>
<keyword evidence="1" id="KW-0732">Signal</keyword>
<dbReference type="Pfam" id="PF00084">
    <property type="entry name" value="Sushi"/>
    <property type="match status" value="1"/>
</dbReference>
<evidence type="ECO:0000313" key="8">
    <source>
        <dbReference type="Proteomes" id="UP000749559"/>
    </source>
</evidence>
<dbReference type="InterPro" id="IPR035976">
    <property type="entry name" value="Sushi/SCR/CCP_sf"/>
</dbReference>
<dbReference type="OrthoDB" id="6126934at2759"/>
<organism evidence="7 8">
    <name type="scientific">Owenia fusiformis</name>
    <name type="common">Polychaete worm</name>
    <dbReference type="NCBI Taxonomy" id="6347"/>
    <lineage>
        <taxon>Eukaryota</taxon>
        <taxon>Metazoa</taxon>
        <taxon>Spiralia</taxon>
        <taxon>Lophotrochozoa</taxon>
        <taxon>Annelida</taxon>
        <taxon>Polychaeta</taxon>
        <taxon>Sedentaria</taxon>
        <taxon>Canalipalpata</taxon>
        <taxon>Sabellida</taxon>
        <taxon>Oweniida</taxon>
        <taxon>Oweniidae</taxon>
        <taxon>Owenia</taxon>
    </lineage>
</organism>
<keyword evidence="8" id="KW-1185">Reference proteome</keyword>